<comment type="caution">
    <text evidence="2">The sequence shown here is derived from an EMBL/GenBank/DDBJ whole genome shotgun (WGS) entry which is preliminary data.</text>
</comment>
<dbReference type="AlphaFoldDB" id="A0A842CM17"/>
<feature type="transmembrane region" description="Helical" evidence="1">
    <location>
        <begin position="40"/>
        <end position="63"/>
    </location>
</feature>
<organism evidence="2 3">
    <name type="scientific">Listeria marthii</name>
    <dbReference type="NCBI Taxonomy" id="529731"/>
    <lineage>
        <taxon>Bacteria</taxon>
        <taxon>Bacillati</taxon>
        <taxon>Bacillota</taxon>
        <taxon>Bacilli</taxon>
        <taxon>Bacillales</taxon>
        <taxon>Listeriaceae</taxon>
        <taxon>Listeria</taxon>
    </lineage>
</organism>
<protein>
    <submittedName>
        <fullName evidence="2">Isoleucine--tRNA ligase</fullName>
    </submittedName>
</protein>
<feature type="transmembrane region" description="Helical" evidence="1">
    <location>
        <begin position="12"/>
        <end position="34"/>
    </location>
</feature>
<dbReference type="Proteomes" id="UP000580683">
    <property type="component" value="Unassembled WGS sequence"/>
</dbReference>
<keyword evidence="1" id="KW-1133">Transmembrane helix</keyword>
<reference evidence="2 3" key="1">
    <citation type="submission" date="2020-03" db="EMBL/GenBank/DDBJ databases">
        <title>Soil Listeria distribution.</title>
        <authorList>
            <person name="Liao J."/>
            <person name="Wiedmann M."/>
        </authorList>
    </citation>
    <scope>NUCLEOTIDE SEQUENCE [LARGE SCALE GENOMIC DNA]</scope>
    <source>
        <strain evidence="2 3">FSL L7-0504</strain>
    </source>
</reference>
<accession>A0A842CM17</accession>
<evidence type="ECO:0000313" key="3">
    <source>
        <dbReference type="Proteomes" id="UP000580683"/>
    </source>
</evidence>
<evidence type="ECO:0000256" key="1">
    <source>
        <dbReference type="SAM" id="Phobius"/>
    </source>
</evidence>
<sequence>MKNYPFFKYNMNIKTFFTIIVALATLGLGLYFFITYEFLRIWQFLGLYAITIFAAIHILTTYINGTVSINNRALFYKRGFSDKKYPFSQYMLECDTKLHGRTISFLPYYTINILNLETGKEEKIKIRNAAIIHRNGRKNFHLEIENLAEQLKKIQA</sequence>
<keyword evidence="1" id="KW-0812">Transmembrane</keyword>
<dbReference type="EMBL" id="JAASWI010000001">
    <property type="protein sequence ID" value="MBC1977271.1"/>
    <property type="molecule type" value="Genomic_DNA"/>
</dbReference>
<keyword evidence="2" id="KW-0436">Ligase</keyword>
<dbReference type="RefSeq" id="WP_185529633.1">
    <property type="nucleotide sequence ID" value="NZ_JAASWI010000001.1"/>
</dbReference>
<proteinExistence type="predicted"/>
<gene>
    <name evidence="2" type="ORF">HCJ63_02110</name>
</gene>
<name>A0A842CM17_9LIST</name>
<dbReference type="GO" id="GO:0016874">
    <property type="term" value="F:ligase activity"/>
    <property type="evidence" value="ECO:0007669"/>
    <property type="project" value="UniProtKB-KW"/>
</dbReference>
<keyword evidence="1" id="KW-0472">Membrane</keyword>
<evidence type="ECO:0000313" key="2">
    <source>
        <dbReference type="EMBL" id="MBC1977271.1"/>
    </source>
</evidence>